<name>A0A9P4JQ18_9PLEO</name>
<evidence type="ECO:0000313" key="3">
    <source>
        <dbReference type="Proteomes" id="UP000799536"/>
    </source>
</evidence>
<dbReference type="Proteomes" id="UP000799536">
    <property type="component" value="Unassembled WGS sequence"/>
</dbReference>
<dbReference type="AlphaFoldDB" id="A0A9P4JQ18"/>
<feature type="signal peptide" evidence="1">
    <location>
        <begin position="1"/>
        <end position="23"/>
    </location>
</feature>
<keyword evidence="3" id="KW-1185">Reference proteome</keyword>
<feature type="chain" id="PRO_5040403836" description="Secreted protein" evidence="1">
    <location>
        <begin position="24"/>
        <end position="66"/>
    </location>
</feature>
<reference evidence="2" key="1">
    <citation type="journal article" date="2020" name="Stud. Mycol.">
        <title>101 Dothideomycetes genomes: a test case for predicting lifestyles and emergence of pathogens.</title>
        <authorList>
            <person name="Haridas S."/>
            <person name="Albert R."/>
            <person name="Binder M."/>
            <person name="Bloem J."/>
            <person name="Labutti K."/>
            <person name="Salamov A."/>
            <person name="Andreopoulos B."/>
            <person name="Baker S."/>
            <person name="Barry K."/>
            <person name="Bills G."/>
            <person name="Bluhm B."/>
            <person name="Cannon C."/>
            <person name="Castanera R."/>
            <person name="Culley D."/>
            <person name="Daum C."/>
            <person name="Ezra D."/>
            <person name="Gonzalez J."/>
            <person name="Henrissat B."/>
            <person name="Kuo A."/>
            <person name="Liang C."/>
            <person name="Lipzen A."/>
            <person name="Lutzoni F."/>
            <person name="Magnuson J."/>
            <person name="Mondo S."/>
            <person name="Nolan M."/>
            <person name="Ohm R."/>
            <person name="Pangilinan J."/>
            <person name="Park H.-J."/>
            <person name="Ramirez L."/>
            <person name="Alfaro M."/>
            <person name="Sun H."/>
            <person name="Tritt A."/>
            <person name="Yoshinaga Y."/>
            <person name="Zwiers L.-H."/>
            <person name="Turgeon B."/>
            <person name="Goodwin S."/>
            <person name="Spatafora J."/>
            <person name="Crous P."/>
            <person name="Grigoriev I."/>
        </authorList>
    </citation>
    <scope>NUCLEOTIDE SEQUENCE</scope>
    <source>
        <strain evidence="2">ATCC 74209</strain>
    </source>
</reference>
<evidence type="ECO:0008006" key="4">
    <source>
        <dbReference type="Google" id="ProtNLM"/>
    </source>
</evidence>
<evidence type="ECO:0000256" key="1">
    <source>
        <dbReference type="SAM" id="SignalP"/>
    </source>
</evidence>
<organism evidence="2 3">
    <name type="scientific">Delitschia confertaspora ATCC 74209</name>
    <dbReference type="NCBI Taxonomy" id="1513339"/>
    <lineage>
        <taxon>Eukaryota</taxon>
        <taxon>Fungi</taxon>
        <taxon>Dikarya</taxon>
        <taxon>Ascomycota</taxon>
        <taxon>Pezizomycotina</taxon>
        <taxon>Dothideomycetes</taxon>
        <taxon>Pleosporomycetidae</taxon>
        <taxon>Pleosporales</taxon>
        <taxon>Delitschiaceae</taxon>
        <taxon>Delitschia</taxon>
    </lineage>
</organism>
<proteinExistence type="predicted"/>
<protein>
    <recommendedName>
        <fullName evidence="4">Secreted protein</fullName>
    </recommendedName>
</protein>
<sequence length="66" mass="7005">MFSLFPEALSSLLIVACIPTCGPSCLLCAPRSAGSGQYMIAAMITMYKEAIGSRALRIQGLSMHPQ</sequence>
<comment type="caution">
    <text evidence="2">The sequence shown here is derived from an EMBL/GenBank/DDBJ whole genome shotgun (WGS) entry which is preliminary data.</text>
</comment>
<evidence type="ECO:0000313" key="2">
    <source>
        <dbReference type="EMBL" id="KAF2201169.1"/>
    </source>
</evidence>
<accession>A0A9P4JQ18</accession>
<keyword evidence="1" id="KW-0732">Signal</keyword>
<gene>
    <name evidence="2" type="ORF">GQ43DRAFT_440858</name>
</gene>
<dbReference type="EMBL" id="ML993988">
    <property type="protein sequence ID" value="KAF2201169.1"/>
    <property type="molecule type" value="Genomic_DNA"/>
</dbReference>